<dbReference type="PANTHER" id="PTHR10740">
    <property type="entry name" value="TRANSFORMING GROWTH FACTOR ALPHA"/>
    <property type="match status" value="1"/>
</dbReference>
<proteinExistence type="predicted"/>
<dbReference type="AlphaFoldDB" id="A0AAV1MVI3"/>
<dbReference type="GO" id="GO:0008083">
    <property type="term" value="F:growth factor activity"/>
    <property type="evidence" value="ECO:0007669"/>
    <property type="project" value="UniProtKB-KW"/>
</dbReference>
<dbReference type="GO" id="GO:0045840">
    <property type="term" value="P:positive regulation of mitotic nuclear division"/>
    <property type="evidence" value="ECO:0007669"/>
    <property type="project" value="TreeGrafter"/>
</dbReference>
<name>A0AAV1MVI3_SCOSC</name>
<keyword evidence="8" id="KW-0325">Glycoprotein</keyword>
<evidence type="ECO:0000256" key="4">
    <source>
        <dbReference type="ARBA" id="ARBA00022989"/>
    </source>
</evidence>
<keyword evidence="4 10" id="KW-1133">Transmembrane helix</keyword>
<evidence type="ECO:0000256" key="5">
    <source>
        <dbReference type="ARBA" id="ARBA00023030"/>
    </source>
</evidence>
<evidence type="ECO:0000256" key="2">
    <source>
        <dbReference type="ARBA" id="ARBA00022536"/>
    </source>
</evidence>
<organism evidence="12 13">
    <name type="scientific">Scomber scombrus</name>
    <name type="common">Atlantic mackerel</name>
    <name type="synonym">Scomber vernalis</name>
    <dbReference type="NCBI Taxonomy" id="13677"/>
    <lineage>
        <taxon>Eukaryota</taxon>
        <taxon>Metazoa</taxon>
        <taxon>Chordata</taxon>
        <taxon>Craniata</taxon>
        <taxon>Vertebrata</taxon>
        <taxon>Euteleostomi</taxon>
        <taxon>Actinopterygii</taxon>
        <taxon>Neopterygii</taxon>
        <taxon>Teleostei</taxon>
        <taxon>Neoteleostei</taxon>
        <taxon>Acanthomorphata</taxon>
        <taxon>Pelagiaria</taxon>
        <taxon>Scombriformes</taxon>
        <taxon>Scombridae</taxon>
        <taxon>Scomber</taxon>
    </lineage>
</organism>
<comment type="subcellular location">
    <subcellularLocation>
        <location evidence="1">Membrane</location>
        <topology evidence="1">Single-pass type I membrane protein</topology>
    </subcellularLocation>
</comment>
<evidence type="ECO:0000313" key="13">
    <source>
        <dbReference type="Proteomes" id="UP001314229"/>
    </source>
</evidence>
<dbReference type="InterPro" id="IPR000742">
    <property type="entry name" value="EGF"/>
</dbReference>
<keyword evidence="2 9" id="KW-0245">EGF-like domain</keyword>
<evidence type="ECO:0000256" key="9">
    <source>
        <dbReference type="PROSITE-ProRule" id="PRU00076"/>
    </source>
</evidence>
<sequence>MFTQGQLWLEKAIFAAVAVVLFATAGQSAVLTDNLQTTTTPALSDSSLTTQLDNSSVEGPRVLRSHRSCESEHENYCGNGGKCMYPQDSDQPSCICTSSYTGPRCMFYNQSEPSRVPPELEQLIAIGFGVTIIIIVLALIIYCFAYKRCVKSAQLIKTVPSEMSV</sequence>
<keyword evidence="7 9" id="KW-1015">Disulfide bond</keyword>
<evidence type="ECO:0000256" key="1">
    <source>
        <dbReference type="ARBA" id="ARBA00004479"/>
    </source>
</evidence>
<dbReference type="GO" id="GO:0016020">
    <property type="term" value="C:membrane"/>
    <property type="evidence" value="ECO:0007669"/>
    <property type="project" value="UniProtKB-SubCell"/>
</dbReference>
<dbReference type="GO" id="GO:0007173">
    <property type="term" value="P:epidermal growth factor receptor signaling pathway"/>
    <property type="evidence" value="ECO:0007669"/>
    <property type="project" value="TreeGrafter"/>
</dbReference>
<dbReference type="PROSITE" id="PS00022">
    <property type="entry name" value="EGF_1"/>
    <property type="match status" value="1"/>
</dbReference>
<dbReference type="GO" id="GO:0005154">
    <property type="term" value="F:epidermal growth factor receptor binding"/>
    <property type="evidence" value="ECO:0007669"/>
    <property type="project" value="TreeGrafter"/>
</dbReference>
<accession>A0AAV1MVI3</accession>
<evidence type="ECO:0000256" key="10">
    <source>
        <dbReference type="SAM" id="Phobius"/>
    </source>
</evidence>
<dbReference type="Gene3D" id="2.10.25.10">
    <property type="entry name" value="Laminin"/>
    <property type="match status" value="1"/>
</dbReference>
<gene>
    <name evidence="12" type="ORF">FSCOSCO3_A028027</name>
</gene>
<evidence type="ECO:0000259" key="11">
    <source>
        <dbReference type="PROSITE" id="PS50026"/>
    </source>
</evidence>
<keyword evidence="3 10" id="KW-0812">Transmembrane</keyword>
<dbReference type="Proteomes" id="UP001314229">
    <property type="component" value="Unassembled WGS sequence"/>
</dbReference>
<reference evidence="12 13" key="1">
    <citation type="submission" date="2024-01" db="EMBL/GenBank/DDBJ databases">
        <authorList>
            <person name="Alioto T."/>
            <person name="Alioto T."/>
            <person name="Gomez Garrido J."/>
        </authorList>
    </citation>
    <scope>NUCLEOTIDE SEQUENCE [LARGE SCALE GENOMIC DNA]</scope>
</reference>
<dbReference type="GO" id="GO:0005615">
    <property type="term" value="C:extracellular space"/>
    <property type="evidence" value="ECO:0007669"/>
    <property type="project" value="TreeGrafter"/>
</dbReference>
<feature type="disulfide bond" evidence="9">
    <location>
        <begin position="96"/>
        <end position="105"/>
    </location>
</feature>
<protein>
    <submittedName>
        <fullName evidence="12">Epigen-like</fullName>
    </submittedName>
</protein>
<dbReference type="SUPFAM" id="SSF57196">
    <property type="entry name" value="EGF/Laminin"/>
    <property type="match status" value="1"/>
</dbReference>
<evidence type="ECO:0000256" key="6">
    <source>
        <dbReference type="ARBA" id="ARBA00023136"/>
    </source>
</evidence>
<keyword evidence="13" id="KW-1185">Reference proteome</keyword>
<evidence type="ECO:0000256" key="8">
    <source>
        <dbReference type="ARBA" id="ARBA00023180"/>
    </source>
</evidence>
<keyword evidence="5" id="KW-0339">Growth factor</keyword>
<dbReference type="PANTHER" id="PTHR10740:SF10">
    <property type="entry name" value="EPIGEN"/>
    <property type="match status" value="1"/>
</dbReference>
<keyword evidence="6 10" id="KW-0472">Membrane</keyword>
<dbReference type="Pfam" id="PF00008">
    <property type="entry name" value="EGF"/>
    <property type="match status" value="1"/>
</dbReference>
<dbReference type="EMBL" id="CAWUFR010000004">
    <property type="protein sequence ID" value="CAK6950803.1"/>
    <property type="molecule type" value="Genomic_DNA"/>
</dbReference>
<evidence type="ECO:0000313" key="12">
    <source>
        <dbReference type="EMBL" id="CAK6950803.1"/>
    </source>
</evidence>
<evidence type="ECO:0000256" key="3">
    <source>
        <dbReference type="ARBA" id="ARBA00022692"/>
    </source>
</evidence>
<feature type="disulfide bond" evidence="9">
    <location>
        <begin position="77"/>
        <end position="94"/>
    </location>
</feature>
<feature type="domain" description="EGF-like" evidence="11">
    <location>
        <begin position="65"/>
        <end position="106"/>
    </location>
</feature>
<dbReference type="GO" id="GO:0008284">
    <property type="term" value="P:positive regulation of cell population proliferation"/>
    <property type="evidence" value="ECO:0007669"/>
    <property type="project" value="TreeGrafter"/>
</dbReference>
<comment type="caution">
    <text evidence="9">Lacks conserved residue(s) required for the propagation of feature annotation.</text>
</comment>
<dbReference type="PROSITE" id="PS50026">
    <property type="entry name" value="EGF_3"/>
    <property type="match status" value="1"/>
</dbReference>
<comment type="caution">
    <text evidence="12">The sequence shown here is derived from an EMBL/GenBank/DDBJ whole genome shotgun (WGS) entry which is preliminary data.</text>
</comment>
<evidence type="ECO:0000256" key="7">
    <source>
        <dbReference type="ARBA" id="ARBA00023157"/>
    </source>
</evidence>
<feature type="transmembrane region" description="Helical" evidence="10">
    <location>
        <begin position="123"/>
        <end position="145"/>
    </location>
</feature>